<evidence type="ECO:0000259" key="1">
    <source>
        <dbReference type="Pfam" id="PF02470"/>
    </source>
</evidence>
<sequence>MTRLRLLVLALLGSLTLTGCGIDIYKLPLPGGTDVGDHPLTVHIMFRDVLDLVPQSTVKVDDVSVGKVTDVSLDGSTADVTVQLRRDVQLPDNAVATIRQTSLLGEKFVSLAPPESGASANPLQNGDVIPLERSGRNPEVEEVLGALSLLLNGGGVAQLRTIARELNLALEGREGTAQSALDQIRTLMTQLDDHKADIVNAIDKLNDLSVAINKQRDTIDATLEELPSALTSIDKQRKDLVKMLHALADLSDVGVRVVRASKDATIDSLQQLTPVLGQIAASGDDFVNAFNVFLTYPFVDEVVGRDPQVARNLHMGDYTNLSIQLDIDVDTGVTLPTGLPTGLPTLPTNLPTTLPTILDPTVILGDVAACLASGNLASPECQKVLLIPEKLLKLREECAKQENQDKAVCKQLALIPGLPTQDTPSIPATELTSILTSLPSVTLPALPRAAPGGELRLDYGEHGPTMKQLMDLYDPDLVNLLVPGMVMPR</sequence>
<evidence type="ECO:0000313" key="4">
    <source>
        <dbReference type="Proteomes" id="UP000640489"/>
    </source>
</evidence>
<dbReference type="PROSITE" id="PS51257">
    <property type="entry name" value="PROKAR_LIPOPROTEIN"/>
    <property type="match status" value="1"/>
</dbReference>
<dbReference type="NCBIfam" id="TIGR00996">
    <property type="entry name" value="Mtu_fam_mce"/>
    <property type="match status" value="1"/>
</dbReference>
<feature type="domain" description="Mammalian cell entry C-terminal" evidence="2">
    <location>
        <begin position="119"/>
        <end position="280"/>
    </location>
</feature>
<protein>
    <submittedName>
        <fullName evidence="3">MCE family protein</fullName>
    </submittedName>
</protein>
<dbReference type="InterPro" id="IPR024516">
    <property type="entry name" value="Mce_C"/>
</dbReference>
<dbReference type="Pfam" id="PF02470">
    <property type="entry name" value="MlaD"/>
    <property type="match status" value="1"/>
</dbReference>
<accession>A0A930VFI4</accession>
<dbReference type="EMBL" id="JADKPN010000005">
    <property type="protein sequence ID" value="MBF4763641.1"/>
    <property type="molecule type" value="Genomic_DNA"/>
</dbReference>
<organism evidence="3 4">
    <name type="scientific">Nocardioides islandensis</name>
    <dbReference type="NCBI Taxonomy" id="433663"/>
    <lineage>
        <taxon>Bacteria</taxon>
        <taxon>Bacillati</taxon>
        <taxon>Actinomycetota</taxon>
        <taxon>Actinomycetes</taxon>
        <taxon>Propionibacteriales</taxon>
        <taxon>Nocardioidaceae</taxon>
        <taxon>Nocardioides</taxon>
    </lineage>
</organism>
<reference evidence="3" key="1">
    <citation type="submission" date="2020-11" db="EMBL/GenBank/DDBJ databases">
        <title>Nocardioides sp. nov., isolated from Soil of Cynanchum wilfordii Hemsley rhizosphere.</title>
        <authorList>
            <person name="Lee J.-S."/>
            <person name="Suh M.K."/>
            <person name="Kim J.-S."/>
        </authorList>
    </citation>
    <scope>NUCLEOTIDE SEQUENCE</scope>
    <source>
        <strain evidence="3">KCTC 19275</strain>
    </source>
</reference>
<evidence type="ECO:0000313" key="3">
    <source>
        <dbReference type="EMBL" id="MBF4763641.1"/>
    </source>
</evidence>
<dbReference type="InterPro" id="IPR052336">
    <property type="entry name" value="MlaD_Phospholipid_Transporter"/>
</dbReference>
<dbReference type="GO" id="GO:0005576">
    <property type="term" value="C:extracellular region"/>
    <property type="evidence" value="ECO:0007669"/>
    <property type="project" value="TreeGrafter"/>
</dbReference>
<gene>
    <name evidence="3" type="ORF">ISU07_10925</name>
</gene>
<name>A0A930VFI4_9ACTN</name>
<comment type="caution">
    <text evidence="3">The sequence shown here is derived from an EMBL/GenBank/DDBJ whole genome shotgun (WGS) entry which is preliminary data.</text>
</comment>
<dbReference type="Proteomes" id="UP000640489">
    <property type="component" value="Unassembled WGS sequence"/>
</dbReference>
<keyword evidence="4" id="KW-1185">Reference proteome</keyword>
<dbReference type="RefSeq" id="WP_194706819.1">
    <property type="nucleotide sequence ID" value="NZ_JADKPN010000005.1"/>
</dbReference>
<evidence type="ECO:0000259" key="2">
    <source>
        <dbReference type="Pfam" id="PF11887"/>
    </source>
</evidence>
<dbReference type="InterPro" id="IPR005693">
    <property type="entry name" value="Mce"/>
</dbReference>
<dbReference type="InterPro" id="IPR003399">
    <property type="entry name" value="Mce/MlaD"/>
</dbReference>
<dbReference type="PANTHER" id="PTHR33371">
    <property type="entry name" value="INTERMEMBRANE PHOSPHOLIPID TRANSPORT SYSTEM BINDING PROTEIN MLAD-RELATED"/>
    <property type="match status" value="1"/>
</dbReference>
<dbReference type="PANTHER" id="PTHR33371:SF15">
    <property type="entry name" value="LIPOPROTEIN LPRN"/>
    <property type="match status" value="1"/>
</dbReference>
<feature type="domain" description="Mce/MlaD" evidence="1">
    <location>
        <begin position="40"/>
        <end position="114"/>
    </location>
</feature>
<proteinExistence type="predicted"/>
<dbReference type="Pfam" id="PF11887">
    <property type="entry name" value="Mce4_CUP1"/>
    <property type="match status" value="1"/>
</dbReference>
<dbReference type="AlphaFoldDB" id="A0A930VFI4"/>